<dbReference type="InterPro" id="IPR027379">
    <property type="entry name" value="CLS_N"/>
</dbReference>
<name>A0A1H3BH31_9PSED</name>
<dbReference type="EMBL" id="FNNU01000004">
    <property type="protein sequence ID" value="SDX41011.1"/>
    <property type="molecule type" value="Genomic_DNA"/>
</dbReference>
<protein>
    <submittedName>
        <fullName evidence="8">Phospholipase_D-nuclease N-terminal</fullName>
    </submittedName>
</protein>
<gene>
    <name evidence="8" type="ORF">SAMN05216287_2834</name>
</gene>
<dbReference type="GO" id="GO:0005886">
    <property type="term" value="C:plasma membrane"/>
    <property type="evidence" value="ECO:0007669"/>
    <property type="project" value="UniProtKB-SubCell"/>
</dbReference>
<evidence type="ECO:0000256" key="1">
    <source>
        <dbReference type="ARBA" id="ARBA00004651"/>
    </source>
</evidence>
<evidence type="ECO:0000256" key="4">
    <source>
        <dbReference type="ARBA" id="ARBA00022989"/>
    </source>
</evidence>
<keyword evidence="4 6" id="KW-1133">Transmembrane helix</keyword>
<dbReference type="STRING" id="1007099.SAMN05216287_2834"/>
<evidence type="ECO:0000256" key="5">
    <source>
        <dbReference type="ARBA" id="ARBA00023136"/>
    </source>
</evidence>
<proteinExistence type="predicted"/>
<sequence length="63" mass="7072">MGMTYGAIGALLLALHLWAIYQVLSSDSARRVKVIWVALIALFPVLGLFNWFVMGPRARRLAR</sequence>
<dbReference type="RefSeq" id="WP_090229379.1">
    <property type="nucleotide sequence ID" value="NZ_FNNU01000004.1"/>
</dbReference>
<keyword evidence="3 6" id="KW-0812">Transmembrane</keyword>
<evidence type="ECO:0000256" key="3">
    <source>
        <dbReference type="ARBA" id="ARBA00022692"/>
    </source>
</evidence>
<evidence type="ECO:0000313" key="9">
    <source>
        <dbReference type="Proteomes" id="UP000243778"/>
    </source>
</evidence>
<keyword evidence="2" id="KW-1003">Cell membrane</keyword>
<evidence type="ECO:0000256" key="2">
    <source>
        <dbReference type="ARBA" id="ARBA00022475"/>
    </source>
</evidence>
<dbReference type="OrthoDB" id="7018538at2"/>
<keyword evidence="9" id="KW-1185">Reference proteome</keyword>
<comment type="subcellular location">
    <subcellularLocation>
        <location evidence="1">Cell membrane</location>
        <topology evidence="1">Multi-pass membrane protein</topology>
    </subcellularLocation>
</comment>
<accession>A0A1H3BH31</accession>
<evidence type="ECO:0000256" key="6">
    <source>
        <dbReference type="SAM" id="Phobius"/>
    </source>
</evidence>
<reference evidence="9" key="1">
    <citation type="submission" date="2016-10" db="EMBL/GenBank/DDBJ databases">
        <authorList>
            <person name="Varghese N."/>
            <person name="Submissions S."/>
        </authorList>
    </citation>
    <scope>NUCLEOTIDE SEQUENCE [LARGE SCALE GENOMIC DNA]</scope>
    <source>
        <strain evidence="9">NRRL B-59562</strain>
    </source>
</reference>
<dbReference type="AlphaFoldDB" id="A0A1H3BH31"/>
<evidence type="ECO:0000313" key="8">
    <source>
        <dbReference type="EMBL" id="SDX41011.1"/>
    </source>
</evidence>
<feature type="transmembrane region" description="Helical" evidence="6">
    <location>
        <begin position="35"/>
        <end position="53"/>
    </location>
</feature>
<dbReference type="Proteomes" id="UP000243778">
    <property type="component" value="Unassembled WGS sequence"/>
</dbReference>
<organism evidence="8 9">
    <name type="scientific">Pseudomonas kuykendallii</name>
    <dbReference type="NCBI Taxonomy" id="1007099"/>
    <lineage>
        <taxon>Bacteria</taxon>
        <taxon>Pseudomonadati</taxon>
        <taxon>Pseudomonadota</taxon>
        <taxon>Gammaproteobacteria</taxon>
        <taxon>Pseudomonadales</taxon>
        <taxon>Pseudomonadaceae</taxon>
        <taxon>Pseudomonas</taxon>
    </lineage>
</organism>
<evidence type="ECO:0000259" key="7">
    <source>
        <dbReference type="Pfam" id="PF13396"/>
    </source>
</evidence>
<dbReference type="Pfam" id="PF13396">
    <property type="entry name" value="PLDc_N"/>
    <property type="match status" value="1"/>
</dbReference>
<feature type="domain" description="Cardiolipin synthase N-terminal" evidence="7">
    <location>
        <begin position="15"/>
        <end position="55"/>
    </location>
</feature>
<keyword evidence="5 6" id="KW-0472">Membrane</keyword>